<proteinExistence type="predicted"/>
<dbReference type="OrthoDB" id="6616786at2759"/>
<comment type="caution">
    <text evidence="1">The sequence shown here is derived from an EMBL/GenBank/DDBJ whole genome shotgun (WGS) entry which is preliminary data.</text>
</comment>
<dbReference type="Proteomes" id="UP000691718">
    <property type="component" value="Unassembled WGS sequence"/>
</dbReference>
<gene>
    <name evidence="1" type="ORF">PAPOLLO_LOCUS22058</name>
</gene>
<name>A0A8S3XSM4_PARAO</name>
<keyword evidence="2" id="KW-1185">Reference proteome</keyword>
<dbReference type="AlphaFoldDB" id="A0A8S3XSM4"/>
<dbReference type="InterPro" id="IPR052267">
    <property type="entry name" value="N-DRC_Component"/>
</dbReference>
<evidence type="ECO:0000313" key="1">
    <source>
        <dbReference type="EMBL" id="CAG5041216.1"/>
    </source>
</evidence>
<dbReference type="PANTHER" id="PTHR14690:SF0">
    <property type="entry name" value="IQ MOTIF CONTAINING WITH AAA DOMAIN 1"/>
    <property type="match status" value="1"/>
</dbReference>
<reference evidence="1" key="1">
    <citation type="submission" date="2021-04" db="EMBL/GenBank/DDBJ databases">
        <authorList>
            <person name="Tunstrom K."/>
        </authorList>
    </citation>
    <scope>NUCLEOTIDE SEQUENCE</scope>
</reference>
<sequence length="559" mass="66719">MSEYYFRKWKRVLDELEKHVKVDLEYQSIKAHDRTCCEAAHRLGGVLVKYMALYNDSLDCLQQNLQVQKTSYIEDVVKAITARILELKHHLRKLESHNYQFLGNCLIQHMLTFDNADLKDIPSKIKRSERMQAMIDEVLLRAAEEKEGTLYKEEENTPPPENIDENWWEVDEEDNDIIKEAVTSEVNEIFSEESMKRIELIKLIQSHERSRQVIRSMTKQKLKKEMWEKELRGTLKPQAKFEAKERAARLIQNVFRAYFKIKRNQIIQRKVDEALHINSCKKFVPVQKNKNDEIKEQRLNKKKYYENERAANCEELKAIYLKKEQDNISEDYRELIRYWFWKWFEEVKFFYDIPKEEHGGSALIFKEEVPTPSEWKLQYEAHLEKKKANKNKTGLQVIKNYKKNWQDLDYREAEGVKVGYVKDVDKTNAYMDVKLEILKTVDEDMSNRIVPRNLNLQSVAQVLQGYSFGYLKEALNSFLTPENIVKIAAYGLSPQELVDYITRDGSEETADYKKYRQWYTDYTTWGKKEAKRLKDDKDFELVVEKFEKKKKKAKNEHEM</sequence>
<dbReference type="PANTHER" id="PTHR14690">
    <property type="entry name" value="IQ MOTIF CONTAINING WITH AAA DOMAIN 1"/>
    <property type="match status" value="1"/>
</dbReference>
<organism evidence="1 2">
    <name type="scientific">Parnassius apollo</name>
    <name type="common">Apollo butterfly</name>
    <name type="synonym">Papilio apollo</name>
    <dbReference type="NCBI Taxonomy" id="110799"/>
    <lineage>
        <taxon>Eukaryota</taxon>
        <taxon>Metazoa</taxon>
        <taxon>Ecdysozoa</taxon>
        <taxon>Arthropoda</taxon>
        <taxon>Hexapoda</taxon>
        <taxon>Insecta</taxon>
        <taxon>Pterygota</taxon>
        <taxon>Neoptera</taxon>
        <taxon>Endopterygota</taxon>
        <taxon>Lepidoptera</taxon>
        <taxon>Glossata</taxon>
        <taxon>Ditrysia</taxon>
        <taxon>Papilionoidea</taxon>
        <taxon>Papilionidae</taxon>
        <taxon>Parnassiinae</taxon>
        <taxon>Parnassini</taxon>
        <taxon>Parnassius</taxon>
        <taxon>Parnassius</taxon>
    </lineage>
</organism>
<accession>A0A8S3XSM4</accession>
<protein>
    <submittedName>
        <fullName evidence="1">(apollo) hypothetical protein</fullName>
    </submittedName>
</protein>
<evidence type="ECO:0000313" key="2">
    <source>
        <dbReference type="Proteomes" id="UP000691718"/>
    </source>
</evidence>
<dbReference type="EMBL" id="CAJQZP010001359">
    <property type="protein sequence ID" value="CAG5041216.1"/>
    <property type="molecule type" value="Genomic_DNA"/>
</dbReference>